<keyword evidence="3" id="KW-1185">Reference proteome</keyword>
<dbReference type="AlphaFoldDB" id="A0A242CG34"/>
<accession>A0A242CG34</accession>
<evidence type="ECO:0000313" key="2">
    <source>
        <dbReference type="EMBL" id="OTO08742.1"/>
    </source>
</evidence>
<dbReference type="OrthoDB" id="2182063at2"/>
<evidence type="ECO:0008006" key="4">
    <source>
        <dbReference type="Google" id="ProtNLM"/>
    </source>
</evidence>
<dbReference type="EMBL" id="NGLE02000001">
    <property type="protein sequence ID" value="MEI5994267.1"/>
    <property type="molecule type" value="Genomic_DNA"/>
</dbReference>
<evidence type="ECO:0000313" key="3">
    <source>
        <dbReference type="Proteomes" id="UP000195139"/>
    </source>
</evidence>
<organism evidence="2">
    <name type="scientific">Candidatus Enterococcus mansonii</name>
    <dbReference type="NCBI Taxonomy" id="1834181"/>
    <lineage>
        <taxon>Bacteria</taxon>
        <taxon>Bacillati</taxon>
        <taxon>Bacillota</taxon>
        <taxon>Bacilli</taxon>
        <taxon>Lactobacillales</taxon>
        <taxon>Enterococcaceae</taxon>
        <taxon>Enterococcus</taxon>
    </lineage>
</organism>
<protein>
    <recommendedName>
        <fullName evidence="4">Lipoprotein</fullName>
    </recommendedName>
</protein>
<reference evidence="2" key="1">
    <citation type="submission" date="2017-05" db="EMBL/GenBank/DDBJ databases">
        <title>The Genome Sequence of Enterococcus sp. 4G2_DIV0659.</title>
        <authorList>
            <consortium name="The Broad Institute Genomics Platform"/>
            <consortium name="The Broad Institute Genomic Center for Infectious Diseases"/>
            <person name="Earl A."/>
            <person name="Manson A."/>
            <person name="Schwartman J."/>
            <person name="Gilmore M."/>
            <person name="Abouelleil A."/>
            <person name="Cao P."/>
            <person name="Chapman S."/>
            <person name="Cusick C."/>
            <person name="Shea T."/>
            <person name="Young S."/>
            <person name="Neafsey D."/>
            <person name="Nusbaum C."/>
            <person name="Birren B."/>
        </authorList>
    </citation>
    <scope>NUCLEOTIDE SEQUENCE [LARGE SCALE GENOMIC DNA]</scope>
    <source>
        <strain evidence="2">4G2_DIV0659</strain>
    </source>
</reference>
<dbReference type="PROSITE" id="PS51257">
    <property type="entry name" value="PROKAR_LIPOPROTEIN"/>
    <property type="match status" value="1"/>
</dbReference>
<evidence type="ECO:0000313" key="1">
    <source>
        <dbReference type="EMBL" id="MEI5994267.1"/>
    </source>
</evidence>
<dbReference type="EMBL" id="NGLE01000002">
    <property type="protein sequence ID" value="OTO08742.1"/>
    <property type="molecule type" value="Genomic_DNA"/>
</dbReference>
<proteinExistence type="predicted"/>
<comment type="caution">
    <text evidence="2">The sequence shown here is derived from an EMBL/GenBank/DDBJ whole genome shotgun (WGS) entry which is preliminary data.</text>
</comment>
<dbReference type="STRING" id="1834181.A5880_001742"/>
<gene>
    <name evidence="2" type="ORF">A5880_001742</name>
    <name evidence="1" type="ORF">A5880_001825</name>
</gene>
<reference evidence="1 3" key="2">
    <citation type="submission" date="2018-07" db="EMBL/GenBank/DDBJ databases">
        <title>The Genome Sequence of Enterococcus sp. DIV0659b.</title>
        <authorList>
            <consortium name="The Broad Institute Genomics Platform"/>
            <consortium name="The Broad Institute Genomic Center for Infectious Diseases"/>
            <person name="Earl A."/>
            <person name="Manson A."/>
            <person name="Schwartman J."/>
            <person name="Gilmore M."/>
            <person name="Abouelleil A."/>
            <person name="Cao P."/>
            <person name="Chapman S."/>
            <person name="Cusick C."/>
            <person name="Shea T."/>
            <person name="Young S."/>
            <person name="Neafsey D."/>
            <person name="Nusbaum C."/>
            <person name="Birren B."/>
        </authorList>
    </citation>
    <scope>NUCLEOTIDE SEQUENCE [LARGE SCALE GENOMIC DNA]</scope>
    <source>
        <strain evidence="1 3">4G2_DIV0659</strain>
    </source>
</reference>
<name>A0A242CG34_9ENTE</name>
<sequence length="244" mass="28136">MEKYLKLTLLLGIAFLLVGCSKEKSTATVDLPKEDAAFTWWADRNRNFGTSNYPVELSEINKIMEDKYQIEFTPLIAQSNAIITKEFSGENKNITNFFELKAKGESLLFAGNTLFEDQQKNIVTRIKTVVEYNYMADLQKVKLANQEVEIRTVIKDKKYQGNDFDSFIKQVIKMMELPDSDKVFELFEKKLNGNKEAIAGQTIKLYDSREEGAQERTFSKYLLVQFDGDAIPMNIFLGTTDYRY</sequence>
<dbReference type="Proteomes" id="UP000195139">
    <property type="component" value="Unassembled WGS sequence"/>
</dbReference>
<dbReference type="RefSeq" id="WP_086330656.1">
    <property type="nucleotide sequence ID" value="NZ_NGLE02000001.1"/>
</dbReference>